<keyword evidence="3" id="KW-1185">Reference proteome</keyword>
<dbReference type="NCBIfam" id="TIGR01571">
    <property type="entry name" value="A_thal_Cys_rich"/>
    <property type="match status" value="1"/>
</dbReference>
<name>A0A5N6VCI2_ASPTM</name>
<dbReference type="Pfam" id="PF04749">
    <property type="entry name" value="PLAC8"/>
    <property type="match status" value="1"/>
</dbReference>
<accession>A0A5N6VCI2</accession>
<feature type="region of interest" description="Disordered" evidence="1">
    <location>
        <begin position="119"/>
        <end position="140"/>
    </location>
</feature>
<organism evidence="2 3">
    <name type="scientific">Aspergillus tamarii</name>
    <dbReference type="NCBI Taxonomy" id="41984"/>
    <lineage>
        <taxon>Eukaryota</taxon>
        <taxon>Fungi</taxon>
        <taxon>Dikarya</taxon>
        <taxon>Ascomycota</taxon>
        <taxon>Pezizomycotina</taxon>
        <taxon>Eurotiomycetes</taxon>
        <taxon>Eurotiomycetidae</taxon>
        <taxon>Eurotiales</taxon>
        <taxon>Aspergillaceae</taxon>
        <taxon>Aspergillus</taxon>
        <taxon>Aspergillus subgen. Circumdati</taxon>
    </lineage>
</organism>
<proteinExistence type="predicted"/>
<evidence type="ECO:0000313" key="3">
    <source>
        <dbReference type="Proteomes" id="UP000326950"/>
    </source>
</evidence>
<gene>
    <name evidence="2" type="ORF">BDV40DRAFT_312055</name>
</gene>
<dbReference type="InterPro" id="IPR006461">
    <property type="entry name" value="PLAC_motif_containing"/>
</dbReference>
<evidence type="ECO:0000256" key="1">
    <source>
        <dbReference type="SAM" id="MobiDB-lite"/>
    </source>
</evidence>
<dbReference type="PANTHER" id="PTHR15907">
    <property type="entry name" value="DUF614 FAMILY PROTEIN-RELATED"/>
    <property type="match status" value="1"/>
</dbReference>
<reference evidence="2 3" key="1">
    <citation type="submission" date="2019-04" db="EMBL/GenBank/DDBJ databases">
        <title>Friends and foes A comparative genomics study of 23 Aspergillus species from section Flavi.</title>
        <authorList>
            <consortium name="DOE Joint Genome Institute"/>
            <person name="Kjaerbolling I."/>
            <person name="Vesth T."/>
            <person name="Frisvad J.C."/>
            <person name="Nybo J.L."/>
            <person name="Theobald S."/>
            <person name="Kildgaard S."/>
            <person name="Isbrandt T."/>
            <person name="Kuo A."/>
            <person name="Sato A."/>
            <person name="Lyhne E.K."/>
            <person name="Kogle M.E."/>
            <person name="Wiebenga A."/>
            <person name="Kun R.S."/>
            <person name="Lubbers R.J."/>
            <person name="Makela M.R."/>
            <person name="Barry K."/>
            <person name="Chovatia M."/>
            <person name="Clum A."/>
            <person name="Daum C."/>
            <person name="Haridas S."/>
            <person name="He G."/>
            <person name="LaButti K."/>
            <person name="Lipzen A."/>
            <person name="Mondo S."/>
            <person name="Riley R."/>
            <person name="Salamov A."/>
            <person name="Simmons B.A."/>
            <person name="Magnuson J.K."/>
            <person name="Henrissat B."/>
            <person name="Mortensen U.H."/>
            <person name="Larsen T.O."/>
            <person name="Devries R.P."/>
            <person name="Grigoriev I.V."/>
            <person name="Machida M."/>
            <person name="Baker S.E."/>
            <person name="Andersen M.R."/>
        </authorList>
    </citation>
    <scope>NUCLEOTIDE SEQUENCE [LARGE SCALE GENOMIC DNA]</scope>
    <source>
        <strain evidence="2 3">CBS 117626</strain>
    </source>
</reference>
<protein>
    <submittedName>
        <fullName evidence="2">PLAC8 family-domain-containing protein</fullName>
    </submittedName>
</protein>
<evidence type="ECO:0000313" key="2">
    <source>
        <dbReference type="EMBL" id="KAE8167601.1"/>
    </source>
</evidence>
<dbReference type="EMBL" id="ML738588">
    <property type="protein sequence ID" value="KAE8167601.1"/>
    <property type="molecule type" value="Genomic_DNA"/>
</dbReference>
<dbReference type="AlphaFoldDB" id="A0A5N6VCI2"/>
<dbReference type="OrthoDB" id="1045822at2759"/>
<dbReference type="Proteomes" id="UP000326950">
    <property type="component" value="Unassembled WGS sequence"/>
</dbReference>
<sequence length="140" mass="15690">MTTSISVSSKAQSNGWSHSFWDCCSPAKIGFLGWCCPCVLYGKAQSQFNARDSERSIYLNSDCCLYAATHACGLHWVFLSRERGKIRKRYGIEGGTFSDCVQAACCSCCTLIQQEKEIEKRSRVSQEGYQQPTEMAYPQP</sequence>